<dbReference type="SUPFAM" id="SSF53067">
    <property type="entry name" value="Actin-like ATPase domain"/>
    <property type="match status" value="2"/>
</dbReference>
<feature type="binding site" evidence="6">
    <location>
        <begin position="206"/>
        <end position="209"/>
    </location>
    <ligand>
        <name>ATP</name>
        <dbReference type="ChEBI" id="CHEBI:30616"/>
    </ligand>
</feature>
<sequence>MFGGSDIGVDLGTANVLVYVKGKGIVLQEPSVVAIDRESGRIIAVGSEARRMLGRTPGNITAIRPLRDGVIADYEVTEKMLRYFIGKADGGRKFFFKPRLMVCIPSGITGVEERAVRQAAVQAGAREAHLIEEPLAAALGAGLDISQPSGSMVVDVGGGTTDIAVLSLGGIVNSKSLRIGGDKFDEAIVKYIRREYSLAIGERTAEELKMEIGTAYLPGAEEKAMEVKGRDLLSGLPRAVTVSRRHVHEAIKETLDLIVGGVKEVLERTSPELSADIINKGIVMTGGGALLDGIDRLLSKETGLPVYVAEDPLSCVAKGTGRALNNIEVLSSISRKKGIKKIV</sequence>
<dbReference type="InterPro" id="IPR056546">
    <property type="entry name" value="MreB_MamK-like"/>
</dbReference>
<keyword evidence="3 6" id="KW-0067">ATP-binding</keyword>
<comment type="similarity">
    <text evidence="5 6">Belongs to the FtsA/MreB family.</text>
</comment>
<comment type="subcellular location">
    <subcellularLocation>
        <location evidence="6">Cytoplasm</location>
    </subcellularLocation>
    <text evidence="6">Membrane-associated.</text>
</comment>
<name>A5CYG3_PELTS</name>
<dbReference type="InterPro" id="IPR004753">
    <property type="entry name" value="MreB"/>
</dbReference>
<dbReference type="HOGENOM" id="CLU_052037_0_0_9"/>
<dbReference type="Proteomes" id="UP000006556">
    <property type="component" value="Chromosome"/>
</dbReference>
<dbReference type="AlphaFoldDB" id="A5CYG3"/>
<dbReference type="PANTHER" id="PTHR42749">
    <property type="entry name" value="CELL SHAPE-DETERMINING PROTEIN MREB"/>
    <property type="match status" value="1"/>
</dbReference>
<dbReference type="CDD" id="cd10225">
    <property type="entry name" value="ASKHA_NBD_MreB-like"/>
    <property type="match status" value="1"/>
</dbReference>
<evidence type="ECO:0000256" key="5">
    <source>
        <dbReference type="ARBA" id="ARBA00023458"/>
    </source>
</evidence>
<evidence type="ECO:0000313" key="7">
    <source>
        <dbReference type="EMBL" id="BAF60980.1"/>
    </source>
</evidence>
<keyword evidence="1 6" id="KW-0963">Cytoplasm</keyword>
<dbReference type="PRINTS" id="PR01652">
    <property type="entry name" value="SHAPEPROTEIN"/>
</dbReference>
<dbReference type="GO" id="GO:0005737">
    <property type="term" value="C:cytoplasm"/>
    <property type="evidence" value="ECO:0007669"/>
    <property type="project" value="UniProtKB-SubCell"/>
</dbReference>
<feature type="binding site" evidence="6">
    <location>
        <begin position="287"/>
        <end position="290"/>
    </location>
    <ligand>
        <name>ATP</name>
        <dbReference type="ChEBI" id="CHEBI:30616"/>
    </ligand>
</feature>
<organism evidence="7 8">
    <name type="scientific">Pelotomaculum thermopropionicum (strain DSM 13744 / JCM 10971 / SI)</name>
    <dbReference type="NCBI Taxonomy" id="370438"/>
    <lineage>
        <taxon>Bacteria</taxon>
        <taxon>Bacillati</taxon>
        <taxon>Bacillota</taxon>
        <taxon>Clostridia</taxon>
        <taxon>Eubacteriales</taxon>
        <taxon>Desulfotomaculaceae</taxon>
        <taxon>Pelotomaculum</taxon>
    </lineage>
</organism>
<dbReference type="NCBIfam" id="TIGR00904">
    <property type="entry name" value="mreB"/>
    <property type="match status" value="1"/>
</dbReference>
<evidence type="ECO:0000256" key="4">
    <source>
        <dbReference type="ARBA" id="ARBA00022960"/>
    </source>
</evidence>
<dbReference type="GO" id="GO:0005524">
    <property type="term" value="F:ATP binding"/>
    <property type="evidence" value="ECO:0007669"/>
    <property type="project" value="UniProtKB-KW"/>
</dbReference>
<dbReference type="InterPro" id="IPR043129">
    <property type="entry name" value="ATPase_NBD"/>
</dbReference>
<dbReference type="PANTHER" id="PTHR42749:SF1">
    <property type="entry name" value="CELL SHAPE-DETERMINING PROTEIN MREB"/>
    <property type="match status" value="1"/>
</dbReference>
<evidence type="ECO:0000256" key="3">
    <source>
        <dbReference type="ARBA" id="ARBA00022840"/>
    </source>
</evidence>
<feature type="binding site" evidence="6">
    <location>
        <begin position="13"/>
        <end position="15"/>
    </location>
    <ligand>
        <name>ATP</name>
        <dbReference type="ChEBI" id="CHEBI:30616"/>
    </ligand>
</feature>
<feature type="binding site" evidence="6">
    <location>
        <begin position="158"/>
        <end position="160"/>
    </location>
    <ligand>
        <name>ATP</name>
        <dbReference type="ChEBI" id="CHEBI:30616"/>
    </ligand>
</feature>
<accession>A5CYG3</accession>
<dbReference type="Pfam" id="PF06723">
    <property type="entry name" value="MreB_Mbl"/>
    <property type="match status" value="1"/>
</dbReference>
<evidence type="ECO:0000313" key="8">
    <source>
        <dbReference type="Proteomes" id="UP000006556"/>
    </source>
</evidence>
<gene>
    <name evidence="7" type="primary">MreB</name>
    <name evidence="6" type="synonym">mreB</name>
    <name evidence="7" type="ordered locus">PTH_2799</name>
</gene>
<evidence type="ECO:0000256" key="2">
    <source>
        <dbReference type="ARBA" id="ARBA00022741"/>
    </source>
</evidence>
<keyword evidence="4 6" id="KW-0133">Cell shape</keyword>
<dbReference type="KEGG" id="pth:PTH_2799"/>
<reference evidence="8" key="1">
    <citation type="journal article" date="2008" name="Genome Res.">
        <title>The genome of Pelotomaculum thermopropionicum reveals niche-associated evolution in anaerobic microbiota.</title>
        <authorList>
            <person name="Kosaka T."/>
            <person name="Kato S."/>
            <person name="Shimoyama T."/>
            <person name="Ishii S."/>
            <person name="Abe T."/>
            <person name="Watanabe K."/>
        </authorList>
    </citation>
    <scope>NUCLEOTIDE SEQUENCE [LARGE SCALE GENOMIC DNA]</scope>
    <source>
        <strain evidence="8">DSM 13744 / JCM 10971 / SI</strain>
    </source>
</reference>
<dbReference type="NCBIfam" id="NF010539">
    <property type="entry name" value="PRK13927.1"/>
    <property type="match status" value="1"/>
</dbReference>
<keyword evidence="8" id="KW-1185">Reference proteome</keyword>
<keyword evidence="2 6" id="KW-0547">Nucleotide-binding</keyword>
<dbReference type="Gene3D" id="3.30.420.40">
    <property type="match status" value="3"/>
</dbReference>
<dbReference type="EMBL" id="AP009389">
    <property type="protein sequence ID" value="BAF60980.1"/>
    <property type="molecule type" value="Genomic_DNA"/>
</dbReference>
<protein>
    <recommendedName>
        <fullName evidence="6">Cell shape-determining protein MreB</fullName>
    </recommendedName>
</protein>
<dbReference type="eggNOG" id="COG1077">
    <property type="taxonomic scope" value="Bacteria"/>
</dbReference>
<dbReference type="GO" id="GO:0008360">
    <property type="term" value="P:regulation of cell shape"/>
    <property type="evidence" value="ECO:0007669"/>
    <property type="project" value="UniProtKB-UniRule"/>
</dbReference>
<evidence type="ECO:0000256" key="6">
    <source>
        <dbReference type="HAMAP-Rule" id="MF_02207"/>
    </source>
</evidence>
<evidence type="ECO:0000256" key="1">
    <source>
        <dbReference type="ARBA" id="ARBA00022490"/>
    </source>
</evidence>
<dbReference type="GO" id="GO:0000902">
    <property type="term" value="P:cell morphogenesis"/>
    <property type="evidence" value="ECO:0007669"/>
    <property type="project" value="InterPro"/>
</dbReference>
<proteinExistence type="inferred from homology"/>
<dbReference type="STRING" id="370438.PTH_2799"/>
<comment type="subunit">
    <text evidence="6">Forms polymers.</text>
</comment>
<dbReference type="HAMAP" id="MF_02207">
    <property type="entry name" value="MreB"/>
    <property type="match status" value="1"/>
</dbReference>
<comment type="function">
    <text evidence="6">Forms membrane-associated dynamic filaments that are essential for cell shape determination. Acts by regulating cell wall synthesis and cell elongation, and thus cell shape. A feedback loop between cell geometry and MreB localization may maintain elongated cell shape by targeting cell wall growth to regions of negative cell wall curvature.</text>
</comment>